<dbReference type="InterPro" id="IPR005220">
    <property type="entry name" value="CarO-like"/>
</dbReference>
<protein>
    <submittedName>
        <fullName evidence="3">Protein YgiW</fullName>
    </submittedName>
</protein>
<reference evidence="4" key="1">
    <citation type="journal article" date="2020" name="MBio">
        <title>Horizontal gene transfer to a defensive symbiont with a reduced genome amongst a multipartite beetle microbiome.</title>
        <authorList>
            <person name="Waterworth S.C."/>
            <person name="Florez L.V."/>
            <person name="Rees E.R."/>
            <person name="Hertweck C."/>
            <person name="Kaltenpoth M."/>
            <person name="Kwan J.C."/>
        </authorList>
    </citation>
    <scope>NUCLEOTIDE SEQUENCE [LARGE SCALE GENOMIC DNA]</scope>
</reference>
<dbReference type="InterPro" id="IPR036700">
    <property type="entry name" value="BOBF_sf"/>
</dbReference>
<name>A0A7V8JRN7_9BURK</name>
<feature type="signal peptide" evidence="2">
    <location>
        <begin position="1"/>
        <end position="26"/>
    </location>
</feature>
<dbReference type="Gene3D" id="2.40.50.200">
    <property type="entry name" value="Bacterial OB-fold"/>
    <property type="match status" value="1"/>
</dbReference>
<accession>A0A7V8JRN7</accession>
<proteinExistence type="predicted"/>
<comment type="caution">
    <text evidence="3">The sequence shown here is derived from an EMBL/GenBank/DDBJ whole genome shotgun (WGS) entry which is preliminary data.</text>
</comment>
<dbReference type="AlphaFoldDB" id="A0A7V8JRN7"/>
<dbReference type="SUPFAM" id="SSF101756">
    <property type="entry name" value="Hypothetical protein YgiW"/>
    <property type="match status" value="1"/>
</dbReference>
<evidence type="ECO:0000256" key="2">
    <source>
        <dbReference type="SAM" id="SignalP"/>
    </source>
</evidence>
<dbReference type="EMBL" id="WNDQ01000007">
    <property type="protein sequence ID" value="KAF1023028.1"/>
    <property type="molecule type" value="Genomic_DNA"/>
</dbReference>
<evidence type="ECO:0000256" key="1">
    <source>
        <dbReference type="ARBA" id="ARBA00022729"/>
    </source>
</evidence>
<dbReference type="Pfam" id="PF04076">
    <property type="entry name" value="BOF"/>
    <property type="match status" value="1"/>
</dbReference>
<evidence type="ECO:0000313" key="4">
    <source>
        <dbReference type="Proteomes" id="UP000461670"/>
    </source>
</evidence>
<feature type="chain" id="PRO_5030958389" evidence="2">
    <location>
        <begin position="27"/>
        <end position="121"/>
    </location>
</feature>
<organism evidence="3 4">
    <name type="scientific">Paracidovorax wautersii</name>
    <dbReference type="NCBI Taxonomy" id="1177982"/>
    <lineage>
        <taxon>Bacteria</taxon>
        <taxon>Pseudomonadati</taxon>
        <taxon>Pseudomonadota</taxon>
        <taxon>Betaproteobacteria</taxon>
        <taxon>Burkholderiales</taxon>
        <taxon>Comamonadaceae</taxon>
        <taxon>Paracidovorax</taxon>
    </lineage>
</organism>
<keyword evidence="1 2" id="KW-0732">Signal</keyword>
<dbReference type="NCBIfam" id="NF033674">
    <property type="entry name" value="stress_OB_fold"/>
    <property type="match status" value="1"/>
</dbReference>
<sequence length="121" mass="13317">MKNTLTAAALSLAVIGAAGFSGHALAQYTGPSSVPVLSVQQLLDQGKDNQKVILRGRIVSHDGGDRYTFADDSGQIRVEIDQRRLPQGRPFDDKQRVELVGEYDKDFRSAEVDVDEVRFVQ</sequence>
<dbReference type="PANTHER" id="PTHR36571">
    <property type="entry name" value="PROTEIN YGIW"/>
    <property type="match status" value="1"/>
</dbReference>
<gene>
    <name evidence="3" type="primary">ygiW</name>
    <name evidence="3" type="ORF">GAK30_00718</name>
</gene>
<dbReference type="Proteomes" id="UP000461670">
    <property type="component" value="Unassembled WGS sequence"/>
</dbReference>
<evidence type="ECO:0000313" key="3">
    <source>
        <dbReference type="EMBL" id="KAF1023028.1"/>
    </source>
</evidence>
<dbReference type="PANTHER" id="PTHR36571:SF1">
    <property type="entry name" value="PROTEIN YGIW"/>
    <property type="match status" value="1"/>
</dbReference>